<evidence type="ECO:0000313" key="7">
    <source>
        <dbReference type="EMBL" id="RKD23229.1"/>
    </source>
</evidence>
<evidence type="ECO:0000256" key="2">
    <source>
        <dbReference type="ARBA" id="ARBA00023002"/>
    </source>
</evidence>
<evidence type="ECO:0000256" key="1">
    <source>
        <dbReference type="ARBA" id="ARBA00005854"/>
    </source>
</evidence>
<reference evidence="7 8" key="1">
    <citation type="submission" date="2016-08" db="EMBL/GenBank/DDBJ databases">
        <title>Novel Firmicute Genomes.</title>
        <authorList>
            <person name="Poppleton D.I."/>
            <person name="Gribaldo S."/>
        </authorList>
    </citation>
    <scope>NUCLEOTIDE SEQUENCE [LARGE SCALE GENOMIC DNA]</scope>
    <source>
        <strain evidence="7 8">RAOx-1</strain>
    </source>
</reference>
<name>A0A419SHH1_9BACL</name>
<dbReference type="PANTHER" id="PTHR42789">
    <property type="entry name" value="D-ISOMER SPECIFIC 2-HYDROXYACID DEHYDROGENASE FAMILY PROTEIN (AFU_ORTHOLOGUE AFUA_6G10090)"/>
    <property type="match status" value="1"/>
</dbReference>
<dbReference type="Pfam" id="PF02826">
    <property type="entry name" value="2-Hacid_dh_C"/>
    <property type="match status" value="1"/>
</dbReference>
<dbReference type="SUPFAM" id="SSF52283">
    <property type="entry name" value="Formate/glycerate dehydrogenase catalytic domain-like"/>
    <property type="match status" value="1"/>
</dbReference>
<proteinExistence type="inferred from homology"/>
<keyword evidence="2 4" id="KW-0560">Oxidoreductase</keyword>
<dbReference type="PROSITE" id="PS00670">
    <property type="entry name" value="D_2_HYDROXYACID_DH_2"/>
    <property type="match status" value="1"/>
</dbReference>
<keyword evidence="8" id="KW-1185">Reference proteome</keyword>
<evidence type="ECO:0000256" key="3">
    <source>
        <dbReference type="ARBA" id="ARBA00023027"/>
    </source>
</evidence>
<feature type="domain" description="D-isomer specific 2-hydroxyacid dehydrogenase NAD-binding" evidence="6">
    <location>
        <begin position="110"/>
        <end position="286"/>
    </location>
</feature>
<dbReference type="AlphaFoldDB" id="A0A419SHH1"/>
<dbReference type="InterPro" id="IPR043322">
    <property type="entry name" value="CtBP"/>
</dbReference>
<comment type="similarity">
    <text evidence="1 4">Belongs to the D-isomer specific 2-hydroxyacid dehydrogenase family.</text>
</comment>
<feature type="domain" description="D-isomer specific 2-hydroxyacid dehydrogenase catalytic" evidence="5">
    <location>
        <begin position="35"/>
        <end position="318"/>
    </location>
</feature>
<dbReference type="GO" id="GO:0051287">
    <property type="term" value="F:NAD binding"/>
    <property type="evidence" value="ECO:0007669"/>
    <property type="project" value="InterPro"/>
</dbReference>
<comment type="caution">
    <text evidence="7">The sequence shown here is derived from an EMBL/GenBank/DDBJ whole genome shotgun (WGS) entry which is preliminary data.</text>
</comment>
<evidence type="ECO:0000259" key="5">
    <source>
        <dbReference type="Pfam" id="PF00389"/>
    </source>
</evidence>
<dbReference type="InterPro" id="IPR050857">
    <property type="entry name" value="D-2-hydroxyacid_DH"/>
</dbReference>
<accession>A0A419SHH1</accession>
<dbReference type="Proteomes" id="UP000284219">
    <property type="component" value="Unassembled WGS sequence"/>
</dbReference>
<dbReference type="FunFam" id="3.40.50.720:FF:000203">
    <property type="entry name" value="D-3-phosphoglycerate dehydrogenase (SerA)"/>
    <property type="match status" value="1"/>
</dbReference>
<dbReference type="InterPro" id="IPR036291">
    <property type="entry name" value="NAD(P)-bd_dom_sf"/>
</dbReference>
<dbReference type="SUPFAM" id="SSF51735">
    <property type="entry name" value="NAD(P)-binding Rossmann-fold domains"/>
    <property type="match status" value="1"/>
</dbReference>
<dbReference type="InterPro" id="IPR006139">
    <property type="entry name" value="D-isomer_2_OHA_DH_cat_dom"/>
</dbReference>
<dbReference type="Pfam" id="PF00389">
    <property type="entry name" value="2-Hacid_dh"/>
    <property type="match status" value="1"/>
</dbReference>
<evidence type="ECO:0000259" key="6">
    <source>
        <dbReference type="Pfam" id="PF02826"/>
    </source>
</evidence>
<sequence length="335" mass="37405">MGSWKVVVTDFDYADVHPEEEVLDRLGITLIKAQCRSEADVIEICKDADGVLTQYAPFTREVIEQLDKCKVISRYGIGVDTVDLAAATEKGIIVSNVTDYCIDEVSDHAMAFLLACARKTVVYNQAVKQGVWDYKVGMPMFRLRGRALGLVGLGRIPQQVARKAQAFGMRVIAYDPYLPEHVARDLNVELVDLNTLCEQADFISIHTPLTEATRGFIGPEQFRRMKPEAVIINTARGPIINEQAMINALESGAIAGAGLDVLEQEPIPADHPFMKMDQVILNPHAAWHSNEAQEELKRKVAENVVDVLSGYWPRYLVNREVREKVKLKEKSPTSE</sequence>
<dbReference type="GO" id="GO:0003714">
    <property type="term" value="F:transcription corepressor activity"/>
    <property type="evidence" value="ECO:0007669"/>
    <property type="project" value="InterPro"/>
</dbReference>
<keyword evidence="3" id="KW-0520">NAD</keyword>
<dbReference type="CDD" id="cd05299">
    <property type="entry name" value="CtBP_dh"/>
    <property type="match status" value="1"/>
</dbReference>
<evidence type="ECO:0000256" key="4">
    <source>
        <dbReference type="RuleBase" id="RU003719"/>
    </source>
</evidence>
<dbReference type="OrthoDB" id="9805416at2"/>
<dbReference type="EMBL" id="MCHY01000009">
    <property type="protein sequence ID" value="RKD23229.1"/>
    <property type="molecule type" value="Genomic_DNA"/>
</dbReference>
<gene>
    <name evidence="7" type="ORF">BEP19_12010</name>
</gene>
<organism evidence="7 8">
    <name type="scientific">Ammoniphilus oxalaticus</name>
    <dbReference type="NCBI Taxonomy" id="66863"/>
    <lineage>
        <taxon>Bacteria</taxon>
        <taxon>Bacillati</taxon>
        <taxon>Bacillota</taxon>
        <taxon>Bacilli</taxon>
        <taxon>Bacillales</taxon>
        <taxon>Paenibacillaceae</taxon>
        <taxon>Aneurinibacillus group</taxon>
        <taxon>Ammoniphilus</taxon>
    </lineage>
</organism>
<dbReference type="InterPro" id="IPR029753">
    <property type="entry name" value="D-isomer_DH_CS"/>
</dbReference>
<protein>
    <submittedName>
        <fullName evidence="7">Hydroxyacid dehydrogenase</fullName>
    </submittedName>
</protein>
<dbReference type="InterPro" id="IPR006140">
    <property type="entry name" value="D-isomer_DH_NAD-bd"/>
</dbReference>
<evidence type="ECO:0000313" key="8">
    <source>
        <dbReference type="Proteomes" id="UP000284219"/>
    </source>
</evidence>
<dbReference type="Gene3D" id="3.40.50.720">
    <property type="entry name" value="NAD(P)-binding Rossmann-like Domain"/>
    <property type="match status" value="2"/>
</dbReference>
<dbReference type="GO" id="GO:0016616">
    <property type="term" value="F:oxidoreductase activity, acting on the CH-OH group of donors, NAD or NADP as acceptor"/>
    <property type="evidence" value="ECO:0007669"/>
    <property type="project" value="InterPro"/>
</dbReference>
<dbReference type="RefSeq" id="WP_120190710.1">
    <property type="nucleotide sequence ID" value="NZ_MCHY01000009.1"/>
</dbReference>
<dbReference type="PANTHER" id="PTHR42789:SF1">
    <property type="entry name" value="D-ISOMER SPECIFIC 2-HYDROXYACID DEHYDROGENASE FAMILY PROTEIN (AFU_ORTHOLOGUE AFUA_6G10090)"/>
    <property type="match status" value="1"/>
</dbReference>